<dbReference type="EMBL" id="CAUEEQ010037762">
    <property type="protein sequence ID" value="CAJ0954123.1"/>
    <property type="molecule type" value="Genomic_DNA"/>
</dbReference>
<organism evidence="1 2">
    <name type="scientific">Ranitomeya imitator</name>
    <name type="common">mimic poison frog</name>
    <dbReference type="NCBI Taxonomy" id="111125"/>
    <lineage>
        <taxon>Eukaryota</taxon>
        <taxon>Metazoa</taxon>
        <taxon>Chordata</taxon>
        <taxon>Craniata</taxon>
        <taxon>Vertebrata</taxon>
        <taxon>Euteleostomi</taxon>
        <taxon>Amphibia</taxon>
        <taxon>Batrachia</taxon>
        <taxon>Anura</taxon>
        <taxon>Neobatrachia</taxon>
        <taxon>Hyloidea</taxon>
        <taxon>Dendrobatidae</taxon>
        <taxon>Dendrobatinae</taxon>
        <taxon>Ranitomeya</taxon>
    </lineage>
</organism>
<accession>A0ABN9M2E2</accession>
<reference evidence="1" key="1">
    <citation type="submission" date="2023-07" db="EMBL/GenBank/DDBJ databases">
        <authorList>
            <person name="Stuckert A."/>
        </authorList>
    </citation>
    <scope>NUCLEOTIDE SEQUENCE</scope>
</reference>
<dbReference type="Proteomes" id="UP001176940">
    <property type="component" value="Unassembled WGS sequence"/>
</dbReference>
<keyword evidence="2" id="KW-1185">Reference proteome</keyword>
<proteinExistence type="predicted"/>
<protein>
    <submittedName>
        <fullName evidence="1">Uncharacterized protein</fullName>
    </submittedName>
</protein>
<dbReference type="Gene3D" id="3.10.110.10">
    <property type="entry name" value="Ubiquitin Conjugating Enzyme"/>
    <property type="match status" value="1"/>
</dbReference>
<evidence type="ECO:0000313" key="1">
    <source>
        <dbReference type="EMBL" id="CAJ0954123.1"/>
    </source>
</evidence>
<evidence type="ECO:0000313" key="2">
    <source>
        <dbReference type="Proteomes" id="UP001176940"/>
    </source>
</evidence>
<comment type="caution">
    <text evidence="1">The sequence shown here is derived from an EMBL/GenBank/DDBJ whole genome shotgun (WGS) entry which is preliminary data.</text>
</comment>
<dbReference type="InterPro" id="IPR016135">
    <property type="entry name" value="UBQ-conjugating_enzyme/RWD"/>
</dbReference>
<name>A0ABN9M2E2_9NEOB</name>
<sequence length="187" mass="21723">MNNERKWRLMSNTKYRNQNMTTIPRVATRWQNTTSGPHSIFGKLNDVLYQKALSRPYLSTRRWFTYVHFGKLQSSFFMFFKVATFCFDDCFAHSWHSFDELQEVVTENGLPTILKEFPEMLTTCWPFCLHSEVQLTPNHLDWVQVWSPSLVRSQQAQLNSDLNAHLSSSCTGDVCILSATEWGPGPC</sequence>
<gene>
    <name evidence="1" type="ORF">RIMI_LOCUS14565798</name>
</gene>
<dbReference type="SUPFAM" id="SSF54495">
    <property type="entry name" value="UBC-like"/>
    <property type="match status" value="1"/>
</dbReference>